<accession>A0A8I1DKK0</accession>
<gene>
    <name evidence="2" type="ORF">I9054_001240</name>
</gene>
<reference evidence="2" key="1">
    <citation type="submission" date="2022-02" db="EMBL/GenBank/DDBJ databases">
        <title>Characterization of Tn125 harboring carbapenem-resistant Acinetobacter bereziniae clinical isolates.</title>
        <authorList>
            <person name="Wong N.-K."/>
            <person name="Pan Q."/>
        </authorList>
    </citation>
    <scope>NUCLEOTIDE SEQUENCE</scope>
    <source>
        <strain evidence="2">GD03393</strain>
    </source>
</reference>
<dbReference type="Gene3D" id="3.40.50.300">
    <property type="entry name" value="P-loop containing nucleotide triphosphate hydrolases"/>
    <property type="match status" value="1"/>
</dbReference>
<dbReference type="EMBL" id="CP092085">
    <property type="protein sequence ID" value="UUN98132.1"/>
    <property type="molecule type" value="Genomic_DNA"/>
</dbReference>
<dbReference type="InterPro" id="IPR011646">
    <property type="entry name" value="KAP_P-loop"/>
</dbReference>
<organism evidence="2 3">
    <name type="scientific">Acinetobacter bereziniae</name>
    <name type="common">Acinetobacter genomosp. 10</name>
    <dbReference type="NCBI Taxonomy" id="106648"/>
    <lineage>
        <taxon>Bacteria</taxon>
        <taxon>Pseudomonadati</taxon>
        <taxon>Pseudomonadota</taxon>
        <taxon>Gammaproteobacteria</taxon>
        <taxon>Moraxellales</taxon>
        <taxon>Moraxellaceae</taxon>
        <taxon>Acinetobacter</taxon>
    </lineage>
</organism>
<protein>
    <submittedName>
        <fullName evidence="2">KAP family NTPase</fullName>
    </submittedName>
</protein>
<dbReference type="InterPro" id="IPR027417">
    <property type="entry name" value="P-loop_NTPase"/>
</dbReference>
<dbReference type="Proteomes" id="UP000644140">
    <property type="component" value="Chromosome"/>
</dbReference>
<evidence type="ECO:0000313" key="2">
    <source>
        <dbReference type="EMBL" id="UUN98132.1"/>
    </source>
</evidence>
<dbReference type="AlphaFoldDB" id="A0A8I1DKK0"/>
<dbReference type="Pfam" id="PF07693">
    <property type="entry name" value="KAP_NTPase"/>
    <property type="match status" value="1"/>
</dbReference>
<proteinExistence type="predicted"/>
<evidence type="ECO:0000313" key="3">
    <source>
        <dbReference type="Proteomes" id="UP000644140"/>
    </source>
</evidence>
<feature type="domain" description="KAP NTPase" evidence="1">
    <location>
        <begin position="26"/>
        <end position="398"/>
    </location>
</feature>
<sequence>MSFDFKILTDEVVDSDLFADKTHEKSADTLFKVIGASDKSITIGLEGAWGAGKSTVINMLNQKLRQDAQQKTLFFLFDAWAHKDDPLRKIFLESLIEKINSENSDSKNLEKTHKEIVGKVKTIDITAHKTVSPLGKYLAFSAMVVPLGTVLIRTVKADNLGALSIHSSINWTYSFGFLLVIAPILVMVYWFFRGEDQVPEQKRSIAGNKKNWDFFTKESTETIKQDVTEQGEKTSIEFQKYFGEIITIAFEKYNYQQVIIVVDNLDRVDSDQAKSVWSTLQTFFQSRSLSGDTAQSNKIIFIVPYDKEGFSAIWTKSDESKDEVASSFLDKCFQVRVEVPQPISSGWLNYCEQCINQALIGWDSDRKKQIKEEYSKILTSNKIIPTPRQIRSWVNQVGMNGYKWKDTFSAEALAVYSYERLYLTEKQLLKDLLNSESVFYKMSNGLELVYEMSGLLFGVNKVRGTEILLHAMIEKCFEDVNGKDGELKALVEQHQTIFWMNWNNIKNSIFLKYSSFELGEINDLTDYVSAELGEYDVKNDLNQILNVWKKSTVKDWKLDSDWGYTNTIRSLIDCLGKQEQDIIWLSDFVKKICSYTINNIDKLNSTIVKDLKGLVDLVSMYNKPIERLAYSKLNKENWSKWVKVTSESAVVFNEIYPNAIEFDNWRNAIFDNPTQLSDEDFSLLISSLKIVKEKAKWIGFTEKLSKLLGTLNYQQRSLNTDKVYELAFLILRKFDDKKLKDALKTPIFLQTVQQADLSLIPSIKFLLALVYKTEIITTKDAIRAEIKDYWSSGDEKKMTETIDFLEKASNLELITYLARDSHNKLAQYILNKKTSDISFTSNSSDYRFIDEVCQNINEEEFKIRYIQNLCENALIDNELSEFQENPIIYAECFHLLMQFGTDAVREKILRVIKNISIELWIEDLKANKKLIDLFEYDLSLDHKFSEAFADWLDFSMLNKDEYQDKIWRFFNIIEVKILDKQLVYSNLKKKFFENNPIYWSDMSIQYVSEFWVDITDIDFQYIIDKLNLWIDAKSWSQIEWVVELLEDQVLRSEILESRVRANLENEQHSEEIKQILENLLLKIIVDTAIEPPIEN</sequence>
<dbReference type="RefSeq" id="WP_009585493.1">
    <property type="nucleotide sequence ID" value="NZ_BKMM01000004.1"/>
</dbReference>
<name>A0A8I1DKK0_ACIBZ</name>
<evidence type="ECO:0000259" key="1">
    <source>
        <dbReference type="Pfam" id="PF07693"/>
    </source>
</evidence>
<dbReference type="SUPFAM" id="SSF52540">
    <property type="entry name" value="P-loop containing nucleoside triphosphate hydrolases"/>
    <property type="match status" value="1"/>
</dbReference>